<dbReference type="EMBL" id="JANAWD010000439">
    <property type="protein sequence ID" value="KAJ3479437.1"/>
    <property type="molecule type" value="Genomic_DNA"/>
</dbReference>
<reference evidence="1" key="1">
    <citation type="submission" date="2022-07" db="EMBL/GenBank/DDBJ databases">
        <title>Genome Sequence of Physisporinus lineatus.</title>
        <authorList>
            <person name="Buettner E."/>
        </authorList>
    </citation>
    <scope>NUCLEOTIDE SEQUENCE</scope>
    <source>
        <strain evidence="1">VT162</strain>
    </source>
</reference>
<dbReference type="Proteomes" id="UP001212997">
    <property type="component" value="Unassembled WGS sequence"/>
</dbReference>
<comment type="caution">
    <text evidence="1">The sequence shown here is derived from an EMBL/GenBank/DDBJ whole genome shotgun (WGS) entry which is preliminary data.</text>
</comment>
<gene>
    <name evidence="1" type="ORF">NLI96_g9058</name>
</gene>
<name>A0AAD5UWA0_9APHY</name>
<organism evidence="1 2">
    <name type="scientific">Meripilus lineatus</name>
    <dbReference type="NCBI Taxonomy" id="2056292"/>
    <lineage>
        <taxon>Eukaryota</taxon>
        <taxon>Fungi</taxon>
        <taxon>Dikarya</taxon>
        <taxon>Basidiomycota</taxon>
        <taxon>Agaricomycotina</taxon>
        <taxon>Agaricomycetes</taxon>
        <taxon>Polyporales</taxon>
        <taxon>Meripilaceae</taxon>
        <taxon>Meripilus</taxon>
    </lineage>
</organism>
<proteinExistence type="predicted"/>
<accession>A0AAD5UWA0</accession>
<evidence type="ECO:0000313" key="2">
    <source>
        <dbReference type="Proteomes" id="UP001212997"/>
    </source>
</evidence>
<evidence type="ECO:0000313" key="1">
    <source>
        <dbReference type="EMBL" id="KAJ3479437.1"/>
    </source>
</evidence>
<keyword evidence="2" id="KW-1185">Reference proteome</keyword>
<protein>
    <submittedName>
        <fullName evidence="1">Uncharacterized protein</fullName>
    </submittedName>
</protein>
<dbReference type="AlphaFoldDB" id="A0AAD5UWA0"/>
<sequence>MQLESLSELFFSFSDPDQLQIIHPILRHTPRLKHLDLWLDPHGLQHQPPNSEEWAELGLASVTSLETLSIGFALKPLPNPHDDAIWLSFTSLLSFAPPTLSKIMFFDLFSVFTDHGEKRLEGLDWKSLEQSLLRFSQLKRGVFIIGIDQKEEAEASGRYSELSKGFKEVLQRQLPDLHSKGKLEVELQKLTFRQGLSNFLLRSTFQSLKIPLSTSSHFTFRDPAHLQIINPIVRYAPRLAHLILRLEGGDLYDGPPDLEEWTAFDLADAVSLDTLSIDFTIGLPPDADDHARWSSAAVIGPLNAPESHSR</sequence>